<evidence type="ECO:0000259" key="1">
    <source>
        <dbReference type="Pfam" id="PF08818"/>
    </source>
</evidence>
<organism evidence="2 3">
    <name type="scientific">Aureitalea marina</name>
    <dbReference type="NCBI Taxonomy" id="930804"/>
    <lineage>
        <taxon>Bacteria</taxon>
        <taxon>Pseudomonadati</taxon>
        <taxon>Bacteroidota</taxon>
        <taxon>Flavobacteriia</taxon>
        <taxon>Flavobacteriales</taxon>
        <taxon>Flavobacteriaceae</taxon>
        <taxon>Aureitalea</taxon>
    </lineage>
</organism>
<dbReference type="Pfam" id="PF08818">
    <property type="entry name" value="DUF1801"/>
    <property type="match status" value="1"/>
</dbReference>
<dbReference type="RefSeq" id="WP_104812783.1">
    <property type="nucleotide sequence ID" value="NZ_MQUB01000001.1"/>
</dbReference>
<dbReference type="AlphaFoldDB" id="A0A2S7KQF8"/>
<dbReference type="Gene3D" id="3.90.1150.200">
    <property type="match status" value="1"/>
</dbReference>
<protein>
    <submittedName>
        <fullName evidence="2">2-dehydro-3-deoxyphosphooctonate aldolase</fullName>
    </submittedName>
</protein>
<dbReference type="SUPFAM" id="SSF159888">
    <property type="entry name" value="YdhG-like"/>
    <property type="match status" value="1"/>
</dbReference>
<sequence length="120" mass="14503">MRPAEDYILRQEEPFRSILLQLQMIIEQHLPEAQLLYKWKVPFYYSDNKPICYLNVSKGCVDVGFWAGEHFHRHLEHLNSENRKYVKSLRYYQVEDIVTHILSDLLVDAYEFRNVPFKAR</sequence>
<keyword evidence="3" id="KW-1185">Reference proteome</keyword>
<evidence type="ECO:0000313" key="3">
    <source>
        <dbReference type="Proteomes" id="UP000239800"/>
    </source>
</evidence>
<dbReference type="OrthoDB" id="670608at2"/>
<accession>A0A2S7KQF8</accession>
<dbReference type="EMBL" id="MQUB01000001">
    <property type="protein sequence ID" value="PQB04851.1"/>
    <property type="molecule type" value="Genomic_DNA"/>
</dbReference>
<evidence type="ECO:0000313" key="2">
    <source>
        <dbReference type="EMBL" id="PQB04851.1"/>
    </source>
</evidence>
<feature type="domain" description="YdhG-like" evidence="1">
    <location>
        <begin position="16"/>
        <end position="108"/>
    </location>
</feature>
<comment type="caution">
    <text evidence="2">The sequence shown here is derived from an EMBL/GenBank/DDBJ whole genome shotgun (WGS) entry which is preliminary data.</text>
</comment>
<proteinExistence type="predicted"/>
<dbReference type="Proteomes" id="UP000239800">
    <property type="component" value="Unassembled WGS sequence"/>
</dbReference>
<reference evidence="2 3" key="1">
    <citation type="submission" date="2016-11" db="EMBL/GenBank/DDBJ databases">
        <title>Trade-off between light-utilization and light-protection in marine flavobacteria.</title>
        <authorList>
            <person name="Kumagai Y."/>
        </authorList>
    </citation>
    <scope>NUCLEOTIDE SEQUENCE [LARGE SCALE GENOMIC DNA]</scope>
    <source>
        <strain evidence="2 3">NBRC 107741</strain>
    </source>
</reference>
<gene>
    <name evidence="2" type="ORF">BST85_08065</name>
</gene>
<name>A0A2S7KQF8_9FLAO</name>
<dbReference type="InterPro" id="IPR014922">
    <property type="entry name" value="YdhG-like"/>
</dbReference>